<reference evidence="1 2" key="1">
    <citation type="submission" date="2018-08" db="EMBL/GenBank/DDBJ databases">
        <title>Parvularcula sp. SM1705, isolated from surface water of the South Sea China.</title>
        <authorList>
            <person name="Sun L."/>
        </authorList>
    </citation>
    <scope>NUCLEOTIDE SEQUENCE [LARGE SCALE GENOMIC DNA]</scope>
    <source>
        <strain evidence="1 2">SM1705</strain>
    </source>
</reference>
<evidence type="ECO:0000313" key="2">
    <source>
        <dbReference type="Proteomes" id="UP000264589"/>
    </source>
</evidence>
<dbReference type="Pfam" id="PF00106">
    <property type="entry name" value="adh_short"/>
    <property type="match status" value="1"/>
</dbReference>
<proteinExistence type="predicted"/>
<gene>
    <name evidence="1" type="ORF">DX908_14510</name>
</gene>
<keyword evidence="2" id="KW-1185">Reference proteome</keyword>
<dbReference type="Gene3D" id="3.40.50.720">
    <property type="entry name" value="NAD(P)-binding Rossmann-like Domain"/>
    <property type="match status" value="1"/>
</dbReference>
<dbReference type="EMBL" id="QUQO01000002">
    <property type="protein sequence ID" value="RFB01495.1"/>
    <property type="molecule type" value="Genomic_DNA"/>
</dbReference>
<dbReference type="PRINTS" id="PR00081">
    <property type="entry name" value="GDHRDH"/>
</dbReference>
<dbReference type="InterPro" id="IPR051468">
    <property type="entry name" value="Fungal_SecMetab_SDRs"/>
</dbReference>
<dbReference type="InterPro" id="IPR002347">
    <property type="entry name" value="SDR_fam"/>
</dbReference>
<evidence type="ECO:0000313" key="1">
    <source>
        <dbReference type="EMBL" id="RFB01495.1"/>
    </source>
</evidence>
<dbReference type="InParanoid" id="A0A371R7S3"/>
<accession>A0A371R7S3</accession>
<sequence>MSDVSQAPYDEAVVFGASGGIGAALVRSIARSSTYRRVHAISRRPLEPQEGILPHHYEPNESGIAAVLDGLPLEKVGLVIVAIGTLHDESHGPEKSIQQFDSERFLDVMRVNAVLPTLIGKALMPLMKKRPLKFAALSARVGSISDNRLGGWHSYRASKAALNMLIRNIAIEAGRVNKEAIAVALHPGTVDTALSAPFQANVPEGKLFEPDKAADCLVEVLAGLSPADSGKCFDYAGREILP</sequence>
<dbReference type="PANTHER" id="PTHR43544">
    <property type="entry name" value="SHORT-CHAIN DEHYDROGENASE/REDUCTASE"/>
    <property type="match status" value="1"/>
</dbReference>
<protein>
    <submittedName>
        <fullName evidence="1">SDR family NAD(P)-dependent oxidoreductase</fullName>
    </submittedName>
</protein>
<name>A0A371R7S3_9PROT</name>
<dbReference type="GO" id="GO:0005737">
    <property type="term" value="C:cytoplasm"/>
    <property type="evidence" value="ECO:0007669"/>
    <property type="project" value="TreeGrafter"/>
</dbReference>
<dbReference type="PANTHER" id="PTHR43544:SF12">
    <property type="entry name" value="NAD(P)-BINDING ROSSMANN-FOLD SUPERFAMILY PROTEIN"/>
    <property type="match status" value="1"/>
</dbReference>
<dbReference type="OrthoDB" id="9785826at2"/>
<dbReference type="Proteomes" id="UP000264589">
    <property type="component" value="Unassembled WGS sequence"/>
</dbReference>
<dbReference type="SUPFAM" id="SSF51735">
    <property type="entry name" value="NAD(P)-binding Rossmann-fold domains"/>
    <property type="match status" value="1"/>
</dbReference>
<dbReference type="AlphaFoldDB" id="A0A371R7S3"/>
<dbReference type="InterPro" id="IPR036291">
    <property type="entry name" value="NAD(P)-bd_dom_sf"/>
</dbReference>
<organism evidence="1 2">
    <name type="scientific">Parvularcula marina</name>
    <dbReference type="NCBI Taxonomy" id="2292771"/>
    <lineage>
        <taxon>Bacteria</taxon>
        <taxon>Pseudomonadati</taxon>
        <taxon>Pseudomonadota</taxon>
        <taxon>Alphaproteobacteria</taxon>
        <taxon>Parvularculales</taxon>
        <taxon>Parvularculaceae</taxon>
        <taxon>Parvularcula</taxon>
    </lineage>
</organism>
<comment type="caution">
    <text evidence="1">The sequence shown here is derived from an EMBL/GenBank/DDBJ whole genome shotgun (WGS) entry which is preliminary data.</text>
</comment>
<dbReference type="GO" id="GO:0016491">
    <property type="term" value="F:oxidoreductase activity"/>
    <property type="evidence" value="ECO:0007669"/>
    <property type="project" value="TreeGrafter"/>
</dbReference>
<dbReference type="RefSeq" id="WP_116393211.1">
    <property type="nucleotide sequence ID" value="NZ_CAXQPM010000012.1"/>
</dbReference>